<name>A0ABU7B8L4_9TELE</name>
<dbReference type="EMBL" id="JAHUTI010043032">
    <property type="protein sequence ID" value="MED6246440.1"/>
    <property type="molecule type" value="Genomic_DNA"/>
</dbReference>
<evidence type="ECO:0000313" key="1">
    <source>
        <dbReference type="EMBL" id="MED6246440.1"/>
    </source>
</evidence>
<gene>
    <name evidence="1" type="ORF">ATANTOWER_017872</name>
</gene>
<evidence type="ECO:0000313" key="2">
    <source>
        <dbReference type="Proteomes" id="UP001345963"/>
    </source>
</evidence>
<organism evidence="1 2">
    <name type="scientific">Ataeniobius toweri</name>
    <dbReference type="NCBI Taxonomy" id="208326"/>
    <lineage>
        <taxon>Eukaryota</taxon>
        <taxon>Metazoa</taxon>
        <taxon>Chordata</taxon>
        <taxon>Craniata</taxon>
        <taxon>Vertebrata</taxon>
        <taxon>Euteleostomi</taxon>
        <taxon>Actinopterygii</taxon>
        <taxon>Neopterygii</taxon>
        <taxon>Teleostei</taxon>
        <taxon>Neoteleostei</taxon>
        <taxon>Acanthomorphata</taxon>
        <taxon>Ovalentaria</taxon>
        <taxon>Atherinomorphae</taxon>
        <taxon>Cyprinodontiformes</taxon>
        <taxon>Goodeidae</taxon>
        <taxon>Ataeniobius</taxon>
    </lineage>
</organism>
<reference evidence="1 2" key="1">
    <citation type="submission" date="2021-07" db="EMBL/GenBank/DDBJ databases">
        <authorList>
            <person name="Palmer J.M."/>
        </authorList>
    </citation>
    <scope>NUCLEOTIDE SEQUENCE [LARGE SCALE GENOMIC DNA]</scope>
    <source>
        <strain evidence="1 2">AT_MEX2019</strain>
        <tissue evidence="1">Muscle</tissue>
    </source>
</reference>
<sequence>MYILNVIKNKPDKIFLMPIARKFGFLEARLKQSTEYLLIISVMFPAPADLREIIRALLIQTPEWIRLAARDSSCSRQNTPKHNQHMSSRQRVCFYVRVEYYGILSYHSGALLWEV</sequence>
<keyword evidence="2" id="KW-1185">Reference proteome</keyword>
<accession>A0ABU7B8L4</accession>
<protein>
    <submittedName>
        <fullName evidence="1">Uncharacterized protein</fullName>
    </submittedName>
</protein>
<comment type="caution">
    <text evidence="1">The sequence shown here is derived from an EMBL/GenBank/DDBJ whole genome shotgun (WGS) entry which is preliminary data.</text>
</comment>
<proteinExistence type="predicted"/>
<dbReference type="Proteomes" id="UP001345963">
    <property type="component" value="Unassembled WGS sequence"/>
</dbReference>